<dbReference type="Proteomes" id="UP001649473">
    <property type="component" value="Chromosome"/>
</dbReference>
<proteinExistence type="predicted"/>
<sequence length="427" mass="44398">MTRTSPRRRLPLTALAVVVAAGTAFAGVAPAQAADAPAPAADSTSGAAAAAIRIPAPQVRPSSFEFGSTPVFHGFVTADLSGLPDGADRDLRYEYQVDGTGTWRSAGYTSVSGLADDEVYLPGAAGTHLLSVRVAGTVDGVAVTGTASAPQEARFVGGTIETTPEVVVDGPSVTFRWDVREALNGVTPEESRIFYQLDDGAFVEVGGVGSVTVTPGYGKRVGFDLTYGFIADTYLTVHVDGVTADAPGAQRLTAAPLPSIVGSADFGQTLSVRTGAWQPAPVTLEYQWYRDGVRTGVQTPTYAVGGNDIGHRITVSVRGSRDGYVSQTRTSGPTKKVAEPVVTAGTPRVTGNPVVGRTLTAQPGVWKPSTLELGYQWKRDGKVIPGATAKTYTLTEADRGLTVHVVVSGVIYLYDRAAVASAGVKVR</sequence>
<keyword evidence="3" id="KW-1185">Reference proteome</keyword>
<feature type="signal peptide" evidence="1">
    <location>
        <begin position="1"/>
        <end position="26"/>
    </location>
</feature>
<feature type="chain" id="PRO_5047468796" evidence="1">
    <location>
        <begin position="27"/>
        <end position="427"/>
    </location>
</feature>
<protein>
    <submittedName>
        <fullName evidence="2">Uncharacterized protein</fullName>
    </submittedName>
</protein>
<organism evidence="2 3">
    <name type="scientific">Clavibacter seminis</name>
    <dbReference type="NCBI Taxonomy" id="2860285"/>
    <lineage>
        <taxon>Bacteria</taxon>
        <taxon>Bacillati</taxon>
        <taxon>Actinomycetota</taxon>
        <taxon>Actinomycetes</taxon>
        <taxon>Micrococcales</taxon>
        <taxon>Microbacteriaceae</taxon>
        <taxon>Clavibacter</taxon>
    </lineage>
</organism>
<evidence type="ECO:0000313" key="3">
    <source>
        <dbReference type="Proteomes" id="UP001649473"/>
    </source>
</evidence>
<evidence type="ECO:0000256" key="1">
    <source>
        <dbReference type="SAM" id="SignalP"/>
    </source>
</evidence>
<dbReference type="PROSITE" id="PS51318">
    <property type="entry name" value="TAT"/>
    <property type="match status" value="1"/>
</dbReference>
<dbReference type="InterPro" id="IPR006311">
    <property type="entry name" value="TAT_signal"/>
</dbReference>
<name>A0ABY3T8I1_9MICO</name>
<dbReference type="RefSeq" id="WP_043583573.1">
    <property type="nucleotide sequence ID" value="NZ_CP083439.1"/>
</dbReference>
<reference evidence="3" key="1">
    <citation type="submission" date="2024-08" db="EMBL/GenBank/DDBJ databases">
        <title>Description of the novel species Clavibacter lycopersicum isolated from tomato seeds.</title>
        <authorList>
            <person name="Arizala E.D."/>
            <person name="Dobhal S."/>
            <person name="Alvarez A."/>
            <person name="Arif M."/>
        </authorList>
    </citation>
    <scope>NUCLEOTIDE SEQUENCE [LARGE SCALE GENOMIC DNA]</scope>
    <source>
        <strain evidence="3">A6099</strain>
    </source>
</reference>
<dbReference type="Gene3D" id="2.60.40.2700">
    <property type="match status" value="2"/>
</dbReference>
<evidence type="ECO:0000313" key="2">
    <source>
        <dbReference type="EMBL" id="UKF25167.1"/>
    </source>
</evidence>
<keyword evidence="1" id="KW-0732">Signal</keyword>
<gene>
    <name evidence="2" type="ORF">KYT88_00295</name>
</gene>
<accession>A0ABY3T8I1</accession>
<dbReference type="EMBL" id="CP083439">
    <property type="protein sequence ID" value="UKF25167.1"/>
    <property type="molecule type" value="Genomic_DNA"/>
</dbReference>